<reference evidence="2" key="1">
    <citation type="journal article" date="2011" name="PLoS Genet.">
        <title>Genomic analysis of the necrotrophic fungal pathogens Sclerotinia sclerotiorum and Botrytis cinerea.</title>
        <authorList>
            <person name="Amselem J."/>
            <person name="Cuomo C.A."/>
            <person name="van Kan J.A."/>
            <person name="Viaud M."/>
            <person name="Benito E.P."/>
            <person name="Couloux A."/>
            <person name="Coutinho P.M."/>
            <person name="de Vries R.P."/>
            <person name="Dyer P.S."/>
            <person name="Fillinger S."/>
            <person name="Fournier E."/>
            <person name="Gout L."/>
            <person name="Hahn M."/>
            <person name="Kohn L."/>
            <person name="Lapalu N."/>
            <person name="Plummer K.M."/>
            <person name="Pradier J.M."/>
            <person name="Quevillon E."/>
            <person name="Sharon A."/>
            <person name="Simon A."/>
            <person name="ten Have A."/>
            <person name="Tudzynski B."/>
            <person name="Tudzynski P."/>
            <person name="Wincker P."/>
            <person name="Andrew M."/>
            <person name="Anthouard V."/>
            <person name="Beever R.E."/>
            <person name="Beffa R."/>
            <person name="Benoit I."/>
            <person name="Bouzid O."/>
            <person name="Brault B."/>
            <person name="Chen Z."/>
            <person name="Choquer M."/>
            <person name="Collemare J."/>
            <person name="Cotton P."/>
            <person name="Danchin E.G."/>
            <person name="Da Silva C."/>
            <person name="Gautier A."/>
            <person name="Giraud C."/>
            <person name="Giraud T."/>
            <person name="Gonzalez C."/>
            <person name="Grossetete S."/>
            <person name="Guldener U."/>
            <person name="Henrissat B."/>
            <person name="Howlett B.J."/>
            <person name="Kodira C."/>
            <person name="Kretschmer M."/>
            <person name="Lappartient A."/>
            <person name="Leroch M."/>
            <person name="Levis C."/>
            <person name="Mauceli E."/>
            <person name="Neuveglise C."/>
            <person name="Oeser B."/>
            <person name="Pearson M."/>
            <person name="Poulain J."/>
            <person name="Poussereau N."/>
            <person name="Quesneville H."/>
            <person name="Rascle C."/>
            <person name="Schumacher J."/>
            <person name="Segurens B."/>
            <person name="Sexton A."/>
            <person name="Silva E."/>
            <person name="Sirven C."/>
            <person name="Soanes D.M."/>
            <person name="Talbot N.J."/>
            <person name="Templeton M."/>
            <person name="Yandava C."/>
            <person name="Yarden O."/>
            <person name="Zeng Q."/>
            <person name="Rollins J.A."/>
            <person name="Lebrun M.H."/>
            <person name="Dickman M."/>
        </authorList>
    </citation>
    <scope>NUCLEOTIDE SEQUENCE [LARGE SCALE GENOMIC DNA]</scope>
    <source>
        <strain evidence="2">ATCC 18683 / 1980 / Ss-1</strain>
    </source>
</reference>
<dbReference type="HOGENOM" id="CLU_1295090_0_0_1"/>
<gene>
    <name evidence="1" type="ORF">SS1G_02319</name>
</gene>
<dbReference type="InParanoid" id="A7EAI7"/>
<protein>
    <submittedName>
        <fullName evidence="1">Uncharacterized protein</fullName>
    </submittedName>
</protein>
<keyword evidence="2" id="KW-1185">Reference proteome</keyword>
<dbReference type="RefSeq" id="XP_001596103.1">
    <property type="nucleotide sequence ID" value="XM_001596053.1"/>
</dbReference>
<accession>A7EAI7</accession>
<proteinExistence type="predicted"/>
<dbReference type="Proteomes" id="UP000001312">
    <property type="component" value="Unassembled WGS sequence"/>
</dbReference>
<dbReference type="EMBL" id="CH476623">
    <property type="protein sequence ID" value="EDN99465.1"/>
    <property type="molecule type" value="Genomic_DNA"/>
</dbReference>
<dbReference type="GeneID" id="5492231"/>
<organism evidence="1 2">
    <name type="scientific">Sclerotinia sclerotiorum (strain ATCC 18683 / 1980 / Ss-1)</name>
    <name type="common">White mold</name>
    <name type="synonym">Whetzelinia sclerotiorum</name>
    <dbReference type="NCBI Taxonomy" id="665079"/>
    <lineage>
        <taxon>Eukaryota</taxon>
        <taxon>Fungi</taxon>
        <taxon>Dikarya</taxon>
        <taxon>Ascomycota</taxon>
        <taxon>Pezizomycotina</taxon>
        <taxon>Leotiomycetes</taxon>
        <taxon>Helotiales</taxon>
        <taxon>Sclerotiniaceae</taxon>
        <taxon>Sclerotinia</taxon>
    </lineage>
</organism>
<evidence type="ECO:0000313" key="2">
    <source>
        <dbReference type="Proteomes" id="UP000001312"/>
    </source>
</evidence>
<evidence type="ECO:0000313" key="1">
    <source>
        <dbReference type="EMBL" id="EDN99465.1"/>
    </source>
</evidence>
<sequence length="213" mass="23846">MSIFPFIDFVLSEKFESNTPVCPPEFSGHRIRQVQPVSRQTPRSSSICYSGIDACDYCDGDHCSRCHRIARDTSVSPTRCPRLLRFIATLSQSLQQYLLDDRDRGDLPLASSLYDMTWPMEEMPHDDVVSFRLIALLYCTLGLICNEKDRFLPDMAMADNDLYENGNIAGSSGHPTDRIRNAGVDRIDHKPAGCTEDQLAQGAAHSRTSAVLE</sequence>
<name>A7EAI7_SCLS1</name>
<dbReference type="KEGG" id="ssl:SS1G_02319"/>
<dbReference type="AlphaFoldDB" id="A7EAI7"/>